<feature type="transmembrane region" description="Helical" evidence="6">
    <location>
        <begin position="236"/>
        <end position="264"/>
    </location>
</feature>
<evidence type="ECO:0000256" key="6">
    <source>
        <dbReference type="SAM" id="Phobius"/>
    </source>
</evidence>
<dbReference type="EMBL" id="BMXI01000001">
    <property type="protein sequence ID" value="GHC41875.1"/>
    <property type="molecule type" value="Genomic_DNA"/>
</dbReference>
<feature type="transmembrane region" description="Helical" evidence="6">
    <location>
        <begin position="391"/>
        <end position="411"/>
    </location>
</feature>
<evidence type="ECO:0000256" key="4">
    <source>
        <dbReference type="ARBA" id="ARBA00022989"/>
    </source>
</evidence>
<proteinExistence type="predicted"/>
<evidence type="ECO:0000313" key="7">
    <source>
        <dbReference type="EMBL" id="GHC41875.1"/>
    </source>
</evidence>
<evidence type="ECO:0000256" key="1">
    <source>
        <dbReference type="ARBA" id="ARBA00004141"/>
    </source>
</evidence>
<dbReference type="Proteomes" id="UP000644507">
    <property type="component" value="Unassembled WGS sequence"/>
</dbReference>
<dbReference type="Gene3D" id="1.20.1250.20">
    <property type="entry name" value="MFS general substrate transporter like domains"/>
    <property type="match status" value="1"/>
</dbReference>
<keyword evidence="2" id="KW-0813">Transport</keyword>
<evidence type="ECO:0000256" key="2">
    <source>
        <dbReference type="ARBA" id="ARBA00022448"/>
    </source>
</evidence>
<protein>
    <submittedName>
        <fullName evidence="7">MFS transporter</fullName>
    </submittedName>
</protein>
<keyword evidence="8" id="KW-1185">Reference proteome</keyword>
<evidence type="ECO:0000313" key="8">
    <source>
        <dbReference type="Proteomes" id="UP000644507"/>
    </source>
</evidence>
<dbReference type="InterPro" id="IPR036259">
    <property type="entry name" value="MFS_trans_sf"/>
</dbReference>
<feature type="transmembrane region" description="Helical" evidence="6">
    <location>
        <begin position="64"/>
        <end position="84"/>
    </location>
</feature>
<dbReference type="PANTHER" id="PTHR43385">
    <property type="entry name" value="RIBOFLAVIN TRANSPORTER RIBJ"/>
    <property type="match status" value="1"/>
</dbReference>
<keyword evidence="3 6" id="KW-0812">Transmembrane</keyword>
<feature type="transmembrane region" description="Helical" evidence="6">
    <location>
        <begin position="117"/>
        <end position="139"/>
    </location>
</feature>
<keyword evidence="5 6" id="KW-0472">Membrane</keyword>
<dbReference type="InterPro" id="IPR052983">
    <property type="entry name" value="MFS_Riboflavin_Transporter"/>
</dbReference>
<dbReference type="PANTHER" id="PTHR43385:SF1">
    <property type="entry name" value="RIBOFLAVIN TRANSPORTER RIBJ"/>
    <property type="match status" value="1"/>
</dbReference>
<evidence type="ECO:0000256" key="3">
    <source>
        <dbReference type="ARBA" id="ARBA00022692"/>
    </source>
</evidence>
<accession>A0A918TF02</accession>
<comment type="caution">
    <text evidence="7">The sequence shown here is derived from an EMBL/GenBank/DDBJ whole genome shotgun (WGS) entry which is preliminary data.</text>
</comment>
<sequence length="421" mass="45430">MSVPEKEVVELLERDESRASAPWSLAWWLAFGQLFSWGILYYTFTVIIDAIQAETGWTRPFLNGGLSLGLLVWGLSALPIGVFIQRRGGRMVMTGGSLIGGLSLLGMAGMSHPLGYLLSWVGMGIAMGALLYDPAFAVITQTFRSRYREGITLVTLLGGLASTVFIPLIYLLESHLGWRGALQSCGGLLLFLGAPMHWWVLPSAAPATFSKKTTSASARAREWFRTLRGEISNRRFLGLMLWFTAYIGAFSGLTFLIIPLLLAMGVASELVLQAVVIIGPMQVVGRLLLVSAGKQFSSLRVGRWAMGLLGCSLLILLFLPKTLLWLGSFAVLFGMGNGVMTILKGTAPAELFGTERYSELNGALSAPGVLSKAISPLLLAALWNTGVDPKWVFGAILGMIIVGSGSLEILARQEKREPSMA</sequence>
<feature type="transmembrane region" description="Helical" evidence="6">
    <location>
        <begin position="270"/>
        <end position="289"/>
    </location>
</feature>
<name>A0A918TF02_9BACT</name>
<dbReference type="GO" id="GO:0016020">
    <property type="term" value="C:membrane"/>
    <property type="evidence" value="ECO:0007669"/>
    <property type="project" value="UniProtKB-SubCell"/>
</dbReference>
<evidence type="ECO:0000256" key="5">
    <source>
        <dbReference type="ARBA" id="ARBA00023136"/>
    </source>
</evidence>
<feature type="transmembrane region" description="Helical" evidence="6">
    <location>
        <begin position="151"/>
        <end position="172"/>
    </location>
</feature>
<dbReference type="RefSeq" id="WP_189566771.1">
    <property type="nucleotide sequence ID" value="NZ_BMXI01000001.1"/>
</dbReference>
<dbReference type="InterPro" id="IPR011701">
    <property type="entry name" value="MFS"/>
</dbReference>
<dbReference type="AlphaFoldDB" id="A0A918TF02"/>
<feature type="transmembrane region" description="Helical" evidence="6">
    <location>
        <begin position="178"/>
        <end position="201"/>
    </location>
</feature>
<dbReference type="SUPFAM" id="SSF103473">
    <property type="entry name" value="MFS general substrate transporter"/>
    <property type="match status" value="1"/>
</dbReference>
<dbReference type="Pfam" id="PF07690">
    <property type="entry name" value="MFS_1"/>
    <property type="match status" value="1"/>
</dbReference>
<gene>
    <name evidence="7" type="ORF">GCM10007100_03450</name>
</gene>
<dbReference type="GO" id="GO:0022857">
    <property type="term" value="F:transmembrane transporter activity"/>
    <property type="evidence" value="ECO:0007669"/>
    <property type="project" value="InterPro"/>
</dbReference>
<organism evidence="7 8">
    <name type="scientific">Roseibacillus persicicus</name>
    <dbReference type="NCBI Taxonomy" id="454148"/>
    <lineage>
        <taxon>Bacteria</taxon>
        <taxon>Pseudomonadati</taxon>
        <taxon>Verrucomicrobiota</taxon>
        <taxon>Verrucomicrobiia</taxon>
        <taxon>Verrucomicrobiales</taxon>
        <taxon>Verrucomicrobiaceae</taxon>
        <taxon>Roseibacillus</taxon>
    </lineage>
</organism>
<feature type="transmembrane region" description="Helical" evidence="6">
    <location>
        <begin position="301"/>
        <end position="319"/>
    </location>
</feature>
<feature type="transmembrane region" description="Helical" evidence="6">
    <location>
        <begin position="21"/>
        <end position="44"/>
    </location>
</feature>
<reference evidence="7" key="1">
    <citation type="journal article" date="2014" name="Int. J. Syst. Evol. Microbiol.">
        <title>Complete genome sequence of Corynebacterium casei LMG S-19264T (=DSM 44701T), isolated from a smear-ripened cheese.</title>
        <authorList>
            <consortium name="US DOE Joint Genome Institute (JGI-PGF)"/>
            <person name="Walter F."/>
            <person name="Albersmeier A."/>
            <person name="Kalinowski J."/>
            <person name="Ruckert C."/>
        </authorList>
    </citation>
    <scope>NUCLEOTIDE SEQUENCE</scope>
    <source>
        <strain evidence="7">KCTC 12988</strain>
    </source>
</reference>
<keyword evidence="4 6" id="KW-1133">Transmembrane helix</keyword>
<reference evidence="7" key="2">
    <citation type="submission" date="2020-09" db="EMBL/GenBank/DDBJ databases">
        <authorList>
            <person name="Sun Q."/>
            <person name="Kim S."/>
        </authorList>
    </citation>
    <scope>NUCLEOTIDE SEQUENCE</scope>
    <source>
        <strain evidence="7">KCTC 12988</strain>
    </source>
</reference>
<comment type="subcellular location">
    <subcellularLocation>
        <location evidence="1">Membrane</location>
        <topology evidence="1">Multi-pass membrane protein</topology>
    </subcellularLocation>
</comment>